<proteinExistence type="predicted"/>
<keyword evidence="3" id="KW-1185">Reference proteome</keyword>
<dbReference type="SUPFAM" id="SSF53335">
    <property type="entry name" value="S-adenosyl-L-methionine-dependent methyltransferases"/>
    <property type="match status" value="1"/>
</dbReference>
<dbReference type="PANTHER" id="PTHR42912">
    <property type="entry name" value="METHYLTRANSFERASE"/>
    <property type="match status" value="1"/>
</dbReference>
<dbReference type="GO" id="GO:0032259">
    <property type="term" value="P:methylation"/>
    <property type="evidence" value="ECO:0007669"/>
    <property type="project" value="UniProtKB-KW"/>
</dbReference>
<sequence>MLDYEKEAGSYDRTRGGEPRAAAAAGAVLGLIPAGAEVVVDVGCGTGIVTARLRGAGRRVVGVDRAAGMLAFAVRRLGAGNAVLADAGRLPFADDSCDVVVTMWLLHLVGRKEADRILAECARVLRPGGVLVSTVDKDLAFFETGSDATEVIARHMPVNGNGRPDGAGRITKVLAELGMAPVGEGAFEGVGQGRSPMEWRDRLPWWVGDTTSVRAGLAALPEQDVPRADPVYRLMAFGK</sequence>
<keyword evidence="2" id="KW-0489">Methyltransferase</keyword>
<dbReference type="InterPro" id="IPR029063">
    <property type="entry name" value="SAM-dependent_MTases_sf"/>
</dbReference>
<dbReference type="RefSeq" id="WP_151594489.1">
    <property type="nucleotide sequence ID" value="NZ_WBMS02000012.1"/>
</dbReference>
<dbReference type="InterPro" id="IPR050508">
    <property type="entry name" value="Methyltransf_Superfamily"/>
</dbReference>
<evidence type="ECO:0000259" key="1">
    <source>
        <dbReference type="Pfam" id="PF08241"/>
    </source>
</evidence>
<feature type="domain" description="Methyltransferase type 11" evidence="1">
    <location>
        <begin position="40"/>
        <end position="132"/>
    </location>
</feature>
<dbReference type="PANTHER" id="PTHR42912:SF45">
    <property type="entry name" value="23S RRNA (GUANINE(745)-N(1))-METHYLTRANSFERASE"/>
    <property type="match status" value="1"/>
</dbReference>
<dbReference type="AlphaFoldDB" id="A0A6I4MDC0"/>
<dbReference type="Pfam" id="PF08241">
    <property type="entry name" value="Methyltransf_11"/>
    <property type="match status" value="1"/>
</dbReference>
<evidence type="ECO:0000313" key="2">
    <source>
        <dbReference type="EMBL" id="MWA01997.1"/>
    </source>
</evidence>
<protein>
    <submittedName>
        <fullName evidence="2">Methyltransferase domain-containing protein</fullName>
    </submittedName>
</protein>
<evidence type="ECO:0000313" key="3">
    <source>
        <dbReference type="Proteomes" id="UP000462055"/>
    </source>
</evidence>
<comment type="caution">
    <text evidence="2">The sequence shown here is derived from an EMBL/GenBank/DDBJ whole genome shotgun (WGS) entry which is preliminary data.</text>
</comment>
<keyword evidence="2" id="KW-0808">Transferase</keyword>
<dbReference type="InterPro" id="IPR013216">
    <property type="entry name" value="Methyltransf_11"/>
</dbReference>
<dbReference type="CDD" id="cd02440">
    <property type="entry name" value="AdoMet_MTases"/>
    <property type="match status" value="1"/>
</dbReference>
<dbReference type="GO" id="GO:0008757">
    <property type="term" value="F:S-adenosylmethionine-dependent methyltransferase activity"/>
    <property type="evidence" value="ECO:0007669"/>
    <property type="project" value="InterPro"/>
</dbReference>
<organism evidence="2 3">
    <name type="scientific">Actinomadura physcomitrii</name>
    <dbReference type="NCBI Taxonomy" id="2650748"/>
    <lineage>
        <taxon>Bacteria</taxon>
        <taxon>Bacillati</taxon>
        <taxon>Actinomycetota</taxon>
        <taxon>Actinomycetes</taxon>
        <taxon>Streptosporangiales</taxon>
        <taxon>Thermomonosporaceae</taxon>
        <taxon>Actinomadura</taxon>
    </lineage>
</organism>
<name>A0A6I4MDC0_9ACTN</name>
<reference evidence="2" key="1">
    <citation type="submission" date="2019-12" db="EMBL/GenBank/DDBJ databases">
        <title>Actinomadura physcomitrii sp. nov., a novel actinomycete isolated from moss [Physcomitrium sphaericum (Ludw) Fuernr].</title>
        <authorList>
            <person name="Zhuang X."/>
        </authorList>
    </citation>
    <scope>NUCLEOTIDE SEQUENCE [LARGE SCALE GENOMIC DNA]</scope>
    <source>
        <strain evidence="2">LD22</strain>
    </source>
</reference>
<gene>
    <name evidence="2" type="ORF">F8568_016780</name>
</gene>
<accession>A0A6I4MDC0</accession>
<dbReference type="Gene3D" id="3.40.50.150">
    <property type="entry name" value="Vaccinia Virus protein VP39"/>
    <property type="match status" value="1"/>
</dbReference>
<dbReference type="Proteomes" id="UP000462055">
    <property type="component" value="Unassembled WGS sequence"/>
</dbReference>
<dbReference type="EMBL" id="WBMS02000012">
    <property type="protein sequence ID" value="MWA01997.1"/>
    <property type="molecule type" value="Genomic_DNA"/>
</dbReference>